<feature type="compositionally biased region" description="Basic and acidic residues" evidence="1">
    <location>
        <begin position="88"/>
        <end position="104"/>
    </location>
</feature>
<dbReference type="Proteomes" id="UP000473826">
    <property type="component" value="Unassembled WGS sequence"/>
</dbReference>
<evidence type="ECO:0000256" key="1">
    <source>
        <dbReference type="SAM" id="MobiDB-lite"/>
    </source>
</evidence>
<evidence type="ECO:0000313" key="2">
    <source>
        <dbReference type="EMBL" id="TXT07173.1"/>
    </source>
</evidence>
<dbReference type="OrthoDB" id="2576231at2759"/>
<gene>
    <name evidence="2" type="ORF">VHUM_03343</name>
</gene>
<comment type="caution">
    <text evidence="2">The sequence shown here is derived from an EMBL/GenBank/DDBJ whole genome shotgun (WGS) entry which is preliminary data.</text>
</comment>
<keyword evidence="3" id="KW-1185">Reference proteome</keyword>
<dbReference type="EMBL" id="QKWK01000009">
    <property type="protein sequence ID" value="TXT07173.1"/>
    <property type="molecule type" value="Genomic_DNA"/>
</dbReference>
<reference evidence="2 3" key="1">
    <citation type="journal article" date="2019" name="PLoS Genet.">
        <title>Convergent evolution of linked mating-type loci in basidiomycete fungi.</title>
        <authorList>
            <person name="Sun S."/>
            <person name="Coelho M.A."/>
            <person name="Heitman J."/>
            <person name="Nowrousian M."/>
        </authorList>
    </citation>
    <scope>NUCLEOTIDE SEQUENCE [LARGE SCALE GENOMIC DNA]</scope>
    <source>
        <strain evidence="2 3">CBS 4282</strain>
    </source>
</reference>
<proteinExistence type="predicted"/>
<accession>A0A7D8UZ02</accession>
<feature type="region of interest" description="Disordered" evidence="1">
    <location>
        <begin position="77"/>
        <end position="104"/>
    </location>
</feature>
<evidence type="ECO:0008006" key="4">
    <source>
        <dbReference type="Google" id="ProtNLM"/>
    </source>
</evidence>
<feature type="region of interest" description="Disordered" evidence="1">
    <location>
        <begin position="1"/>
        <end position="36"/>
    </location>
</feature>
<protein>
    <recommendedName>
        <fullName evidence="4">BZIP domain-containing protein</fullName>
    </recommendedName>
</protein>
<sequence>MPDRAFVNNGDYLRQPVRERDEALPTNAPAPASPLDTTIAIPTSLSELAATATDVPYFAPLPPLAATEELVLAPDRGEMGGKRRKAPHERAGWKEMEEDAQRSEKRLRPAAAAVPEGGVEQFVGYEVAPAGGDSLAVAAAATEASEQNRKAQQVFRRKREEKMKQLELDSLALAQTRERLAASEARINDVLFELEAKMIEAAGLREALLTAAVGTSTSFVRPDGTLAITVADWESRNTDATGQDRTQAAADELVRASRQLAKLHRARRLGEAQIVQTEHEAATQQQQQ</sequence>
<evidence type="ECO:0000313" key="3">
    <source>
        <dbReference type="Proteomes" id="UP000473826"/>
    </source>
</evidence>
<name>A0A7D8UZ02_VANHU</name>
<organism evidence="2 3">
    <name type="scientific">Vanrija humicola</name>
    <name type="common">Yeast</name>
    <name type="synonym">Cryptococcus humicola</name>
    <dbReference type="NCBI Taxonomy" id="5417"/>
    <lineage>
        <taxon>Eukaryota</taxon>
        <taxon>Fungi</taxon>
        <taxon>Dikarya</taxon>
        <taxon>Basidiomycota</taxon>
        <taxon>Agaricomycotina</taxon>
        <taxon>Tremellomycetes</taxon>
        <taxon>Trichosporonales</taxon>
        <taxon>Trichosporonaceae</taxon>
        <taxon>Vanrija</taxon>
    </lineage>
</organism>
<dbReference type="AlphaFoldDB" id="A0A7D8UZ02"/>